<dbReference type="GO" id="GO:0032456">
    <property type="term" value="P:endocytic recycling"/>
    <property type="evidence" value="ECO:0007669"/>
    <property type="project" value="InterPro"/>
</dbReference>
<sequence length="77" mass="8970">MDKYARLMKKLEIVNIEFFKGIRQLFGIFFHFVFENFGHLNANPPRKASNDVEIVIDGNSKRWESLCLPSAENEIVP</sequence>
<dbReference type="PANTHER" id="PTHR13258">
    <property type="entry name" value="SYNDETIN"/>
    <property type="match status" value="1"/>
</dbReference>
<dbReference type="GO" id="GO:0000149">
    <property type="term" value="F:SNARE binding"/>
    <property type="evidence" value="ECO:0007669"/>
    <property type="project" value="TreeGrafter"/>
</dbReference>
<organism evidence="1 2">
    <name type="scientific">Ambrosia artemisiifolia</name>
    <name type="common">Common ragweed</name>
    <dbReference type="NCBI Taxonomy" id="4212"/>
    <lineage>
        <taxon>Eukaryota</taxon>
        <taxon>Viridiplantae</taxon>
        <taxon>Streptophyta</taxon>
        <taxon>Embryophyta</taxon>
        <taxon>Tracheophyta</taxon>
        <taxon>Spermatophyta</taxon>
        <taxon>Magnoliopsida</taxon>
        <taxon>eudicotyledons</taxon>
        <taxon>Gunneridae</taxon>
        <taxon>Pentapetalae</taxon>
        <taxon>asterids</taxon>
        <taxon>campanulids</taxon>
        <taxon>Asterales</taxon>
        <taxon>Asteraceae</taxon>
        <taxon>Asteroideae</taxon>
        <taxon>Heliantheae alliance</taxon>
        <taxon>Heliantheae</taxon>
        <taxon>Ambrosia</taxon>
    </lineage>
</organism>
<proteinExistence type="predicted"/>
<keyword evidence="2" id="KW-1185">Reference proteome</keyword>
<dbReference type="GO" id="GO:0005829">
    <property type="term" value="C:cytosol"/>
    <property type="evidence" value="ECO:0007669"/>
    <property type="project" value="GOC"/>
</dbReference>
<evidence type="ECO:0000313" key="1">
    <source>
        <dbReference type="EMBL" id="KAI7728655.1"/>
    </source>
</evidence>
<dbReference type="PANTHER" id="PTHR13258:SF0">
    <property type="entry name" value="SYNDETIN"/>
    <property type="match status" value="1"/>
</dbReference>
<dbReference type="GO" id="GO:0042147">
    <property type="term" value="P:retrograde transport, endosome to Golgi"/>
    <property type="evidence" value="ECO:0007669"/>
    <property type="project" value="InterPro"/>
</dbReference>
<comment type="caution">
    <text evidence="1">The sequence shown here is derived from an EMBL/GenBank/DDBJ whole genome shotgun (WGS) entry which is preliminary data.</text>
</comment>
<accession>A0AAD5BSG1</accession>
<evidence type="ECO:0000313" key="2">
    <source>
        <dbReference type="Proteomes" id="UP001206925"/>
    </source>
</evidence>
<reference evidence="1" key="1">
    <citation type="submission" date="2022-06" db="EMBL/GenBank/DDBJ databases">
        <title>Uncovering the hologenomic basis of an extraordinary plant invasion.</title>
        <authorList>
            <person name="Bieker V.C."/>
            <person name="Martin M.D."/>
            <person name="Gilbert T."/>
            <person name="Hodgins K."/>
            <person name="Battlay P."/>
            <person name="Petersen B."/>
            <person name="Wilson J."/>
        </authorList>
    </citation>
    <scope>NUCLEOTIDE SEQUENCE</scope>
    <source>
        <strain evidence="1">AA19_3_7</strain>
        <tissue evidence="1">Leaf</tissue>
    </source>
</reference>
<dbReference type="GO" id="GO:1990745">
    <property type="term" value="C:EARP complex"/>
    <property type="evidence" value="ECO:0007669"/>
    <property type="project" value="InterPro"/>
</dbReference>
<dbReference type="Proteomes" id="UP001206925">
    <property type="component" value="Unassembled WGS sequence"/>
</dbReference>
<name>A0AAD5BSG1_AMBAR</name>
<dbReference type="InterPro" id="IPR040047">
    <property type="entry name" value="VPS50"/>
</dbReference>
<protein>
    <submittedName>
        <fullName evidence="1">Uncharacterized protein</fullName>
    </submittedName>
</protein>
<feature type="non-terminal residue" evidence="1">
    <location>
        <position position="1"/>
    </location>
</feature>
<gene>
    <name evidence="1" type="ORF">M8C21_020062</name>
</gene>
<dbReference type="EMBL" id="JAMZMK010011172">
    <property type="protein sequence ID" value="KAI7728655.1"/>
    <property type="molecule type" value="Genomic_DNA"/>
</dbReference>
<dbReference type="AlphaFoldDB" id="A0AAD5BSG1"/>